<dbReference type="Gene3D" id="3.30.760.10">
    <property type="entry name" value="RNA Cap, Translation Initiation Factor Eif4e"/>
    <property type="match status" value="1"/>
</dbReference>
<keyword evidence="4" id="KW-1185">Reference proteome</keyword>
<dbReference type="PANTHER" id="PTHR31977">
    <property type="entry name" value="UPF0696 PROTEIN C11ORF68"/>
    <property type="match status" value="1"/>
</dbReference>
<dbReference type="InterPro" id="IPR023398">
    <property type="entry name" value="TIF_eIF4e-like"/>
</dbReference>
<dbReference type="PANTHER" id="PTHR31977:SF1">
    <property type="entry name" value="UPF0696 PROTEIN C11ORF68"/>
    <property type="match status" value="1"/>
</dbReference>
<dbReference type="Pfam" id="PF08939">
    <property type="entry name" value="Bles03"/>
    <property type="match status" value="1"/>
</dbReference>
<evidence type="ECO:0000256" key="1">
    <source>
        <dbReference type="ARBA" id="ARBA00010568"/>
    </source>
</evidence>
<comment type="caution">
    <text evidence="3">The sequence shown here is derived from an EMBL/GenBank/DDBJ whole genome shotgun (WGS) entry which is preliminary data.</text>
</comment>
<reference evidence="3 4" key="2">
    <citation type="submission" date="2017-02" db="EMBL/GenBank/DDBJ databases">
        <title>A genome survey and senescence transcriptome analysis in Lentinula edodes.</title>
        <authorList>
            <person name="Sakamoto Y."/>
            <person name="Nakade K."/>
            <person name="Sato S."/>
            <person name="Yoshida Y."/>
            <person name="Miyazaki K."/>
            <person name="Natsume S."/>
            <person name="Konno N."/>
        </authorList>
    </citation>
    <scope>NUCLEOTIDE SEQUENCE [LARGE SCALE GENOMIC DNA]</scope>
    <source>
        <strain evidence="3 4">NBRC 111202</strain>
    </source>
</reference>
<proteinExistence type="inferred from homology"/>
<evidence type="ECO:0000256" key="2">
    <source>
        <dbReference type="SAM" id="MobiDB-lite"/>
    </source>
</evidence>
<sequence length="278" mass="31675">MDMGEAMDIDEMSPALMRQLGRLRLNDANHISTREERPRLEDHRGVEQSQSVDSIFSPSSPAPHITTTDGWITAHFNQSTATLPNVEGFTRYWRPSFSPNHGQNQSQSSTVNFVLPTTQWIAINRGSSSSLSSTPRIPELKAAFDALASRHRINGHLTLTVSTLDELAYQYHVLSGKWMIFANRDTIDALWRDVVQMVCMYRKRGTAKVSVNEDDRDNRVICVYVENFADVEEVRGLREDLRTVVGVKKKIPFKMDAYTHMGIYTGNQWGIPPTRWFE</sequence>
<dbReference type="InterPro" id="IPR015034">
    <property type="entry name" value="Bles03"/>
</dbReference>
<comment type="similarity">
    <text evidence="1">Belongs to the UPF0696 family.</text>
</comment>
<name>A0A1Q3EF62_LENED</name>
<evidence type="ECO:0000313" key="3">
    <source>
        <dbReference type="EMBL" id="GAW05853.1"/>
    </source>
</evidence>
<dbReference type="EMBL" id="BDGU01000277">
    <property type="protein sequence ID" value="GAW05853.1"/>
    <property type="molecule type" value="Genomic_DNA"/>
</dbReference>
<feature type="compositionally biased region" description="Basic and acidic residues" evidence="2">
    <location>
        <begin position="32"/>
        <end position="46"/>
    </location>
</feature>
<reference evidence="3 4" key="1">
    <citation type="submission" date="2016-08" db="EMBL/GenBank/DDBJ databases">
        <authorList>
            <consortium name="Lentinula edodes genome sequencing consortium"/>
            <person name="Sakamoto Y."/>
            <person name="Nakade K."/>
            <person name="Sato S."/>
            <person name="Yoshida Y."/>
            <person name="Miyazaki K."/>
            <person name="Natsume S."/>
            <person name="Konno N."/>
        </authorList>
    </citation>
    <scope>NUCLEOTIDE SEQUENCE [LARGE SCALE GENOMIC DNA]</scope>
    <source>
        <strain evidence="3 4">NBRC 111202</strain>
    </source>
</reference>
<feature type="compositionally biased region" description="Polar residues" evidence="2">
    <location>
        <begin position="47"/>
        <end position="60"/>
    </location>
</feature>
<dbReference type="SUPFAM" id="SSF55418">
    <property type="entry name" value="eIF4e-like"/>
    <property type="match status" value="1"/>
</dbReference>
<accession>A0A1Q3EF62</accession>
<protein>
    <submittedName>
        <fullName evidence="3">eIF4e-like protein</fullName>
    </submittedName>
</protein>
<dbReference type="AlphaFoldDB" id="A0A1Q3EF62"/>
<dbReference type="Proteomes" id="UP000188533">
    <property type="component" value="Unassembled WGS sequence"/>
</dbReference>
<feature type="region of interest" description="Disordered" evidence="2">
    <location>
        <begin position="32"/>
        <end position="60"/>
    </location>
</feature>
<evidence type="ECO:0000313" key="4">
    <source>
        <dbReference type="Proteomes" id="UP000188533"/>
    </source>
</evidence>
<organism evidence="3 4">
    <name type="scientific">Lentinula edodes</name>
    <name type="common">Shiitake mushroom</name>
    <name type="synonym">Lentinus edodes</name>
    <dbReference type="NCBI Taxonomy" id="5353"/>
    <lineage>
        <taxon>Eukaryota</taxon>
        <taxon>Fungi</taxon>
        <taxon>Dikarya</taxon>
        <taxon>Basidiomycota</taxon>
        <taxon>Agaricomycotina</taxon>
        <taxon>Agaricomycetes</taxon>
        <taxon>Agaricomycetidae</taxon>
        <taxon>Agaricales</taxon>
        <taxon>Marasmiineae</taxon>
        <taxon>Omphalotaceae</taxon>
        <taxon>Lentinula</taxon>
    </lineage>
</organism>
<gene>
    <name evidence="3" type="ORF">LENED_007738</name>
</gene>